<keyword evidence="3" id="KW-0963">Cytoplasm</keyword>
<dbReference type="InterPro" id="IPR013783">
    <property type="entry name" value="Ig-like_fold"/>
</dbReference>
<dbReference type="AlphaFoldDB" id="A0A4Y8SHT2"/>
<name>A0A4Y8SHT2_9SPHI</name>
<keyword evidence="4" id="KW-0969">Cilium</keyword>
<dbReference type="Pfam" id="PF22544">
    <property type="entry name" value="HYDIN_VesB_CFA65-like_Ig"/>
    <property type="match status" value="1"/>
</dbReference>
<feature type="domain" description="HYDIN/VesB/CFA65-like Ig-like" evidence="6">
    <location>
        <begin position="283"/>
        <end position="366"/>
    </location>
</feature>
<evidence type="ECO:0000256" key="3">
    <source>
        <dbReference type="ARBA" id="ARBA00022490"/>
    </source>
</evidence>
<proteinExistence type="predicted"/>
<keyword evidence="5" id="KW-0966">Cell projection</keyword>
<evidence type="ECO:0000313" key="7">
    <source>
        <dbReference type="EMBL" id="TFF38498.1"/>
    </source>
</evidence>
<sequence length="374" mass="39353">MVKSGNVVVPNALVDVEDPVLGYCTTVRANAQGMLDYVSNVPTFLTSGFYMFRFNLSGGNSRTSTVSVYKNTSFNYLRHASMVLNIASPESISQAQLVLGIRAQNFANFDINTAAYLVNSLGQDIVNDAMSTPVTKSVLTVSGIGCANPPSSEIACPVFFTTLVDAITVSTAKVIAKRVIARVPMSTALRNNLNNVVDIGAVGYSVSVFKLDQGVTLFSDATAINWDLNNIQQSLISQGDTFKSLTLAGIINSGPNAGQMCMLVVTANPQNIPTGQLIIKNGTVTSFGNLSTNTSKFITLPLVNLGAAPIKVSGIGVNSPFSILQQTVTVPANSSVDVVLSFKPTSKGYFDSPITIKSNASNPTVSFHTGGTGI</sequence>
<dbReference type="EMBL" id="SOZE01000006">
    <property type="protein sequence ID" value="TFF38498.1"/>
    <property type="molecule type" value="Genomic_DNA"/>
</dbReference>
<evidence type="ECO:0000256" key="1">
    <source>
        <dbReference type="ARBA" id="ARBA00004138"/>
    </source>
</evidence>
<evidence type="ECO:0000313" key="8">
    <source>
        <dbReference type="Proteomes" id="UP000297540"/>
    </source>
</evidence>
<accession>A0A4Y8SHT2</accession>
<evidence type="ECO:0000256" key="5">
    <source>
        <dbReference type="ARBA" id="ARBA00023273"/>
    </source>
</evidence>
<dbReference type="GO" id="GO:0005737">
    <property type="term" value="C:cytoplasm"/>
    <property type="evidence" value="ECO:0007669"/>
    <property type="project" value="UniProtKB-SubCell"/>
</dbReference>
<reference evidence="7 8" key="1">
    <citation type="journal article" date="2017" name="Int. J. Syst. Evol. Microbiol.">
        <title>Mucilaginibacterpsychrotolerans sp. nov., isolated from peatlands.</title>
        <authorList>
            <person name="Deng Y."/>
            <person name="Shen L."/>
            <person name="Xu B."/>
            <person name="Liu Y."/>
            <person name="Gu Z."/>
            <person name="Liu H."/>
            <person name="Zhou Y."/>
        </authorList>
    </citation>
    <scope>NUCLEOTIDE SEQUENCE [LARGE SCALE GENOMIC DNA]</scope>
    <source>
        <strain evidence="7 8">NH7-4</strain>
    </source>
</reference>
<organism evidence="7 8">
    <name type="scientific">Mucilaginibacter psychrotolerans</name>
    <dbReference type="NCBI Taxonomy" id="1524096"/>
    <lineage>
        <taxon>Bacteria</taxon>
        <taxon>Pseudomonadati</taxon>
        <taxon>Bacteroidota</taxon>
        <taxon>Sphingobacteriia</taxon>
        <taxon>Sphingobacteriales</taxon>
        <taxon>Sphingobacteriaceae</taxon>
        <taxon>Mucilaginibacter</taxon>
    </lineage>
</organism>
<protein>
    <recommendedName>
        <fullName evidence="6">HYDIN/VesB/CFA65-like Ig-like domain-containing protein</fullName>
    </recommendedName>
</protein>
<dbReference type="RefSeq" id="WP_133228731.1">
    <property type="nucleotide sequence ID" value="NZ_SOZE01000006.1"/>
</dbReference>
<comment type="subcellular location">
    <subcellularLocation>
        <location evidence="1">Cell projection</location>
        <location evidence="1">Cilium</location>
    </subcellularLocation>
    <subcellularLocation>
        <location evidence="2">Cytoplasm</location>
    </subcellularLocation>
</comment>
<comment type="caution">
    <text evidence="7">The sequence shown here is derived from an EMBL/GenBank/DDBJ whole genome shotgun (WGS) entry which is preliminary data.</text>
</comment>
<evidence type="ECO:0000256" key="4">
    <source>
        <dbReference type="ARBA" id="ARBA00023069"/>
    </source>
</evidence>
<gene>
    <name evidence="7" type="ORF">E2R66_08505</name>
</gene>
<dbReference type="Gene3D" id="2.60.40.10">
    <property type="entry name" value="Immunoglobulins"/>
    <property type="match status" value="1"/>
</dbReference>
<evidence type="ECO:0000259" key="6">
    <source>
        <dbReference type="Pfam" id="PF22544"/>
    </source>
</evidence>
<dbReference type="InterPro" id="IPR053879">
    <property type="entry name" value="HYDIN_VesB_CFA65-like_Ig"/>
</dbReference>
<evidence type="ECO:0000256" key="2">
    <source>
        <dbReference type="ARBA" id="ARBA00004496"/>
    </source>
</evidence>
<keyword evidence="8" id="KW-1185">Reference proteome</keyword>
<dbReference type="Proteomes" id="UP000297540">
    <property type="component" value="Unassembled WGS sequence"/>
</dbReference>